<keyword evidence="4" id="KW-1185">Reference proteome</keyword>
<comment type="caution">
    <text evidence="3">The sequence shown here is derived from an EMBL/GenBank/DDBJ whole genome shotgun (WGS) entry which is preliminary data.</text>
</comment>
<accession>A0ABT4UEL7</accession>
<sequence length="342" mass="37881">MMITGKIGFAIIGLGHIGKRHALMIQQNPHCELLAVIDSDKNVLDAFFASGTTRIAAFSDIESFLCSGIHADVCCVCTPNGYHVTHAMLALEASMHVVVEKPFALNYADALSIIDLAGKKSKFVFNVMQNRFSPPIQWLKETIDSGKLGNILFVQINCFWNRDERYYSKGSWHGNAKLDGGTLFTQFSHFIDILYWIFGDVENIQSQIKNINHPYLGAFDDSGAASFTFKKGGFGALSFTTNAYKNNLESSITIMGEKGTIKIGGQYMDTLEVCNIDHFNCPDLPATAPGNDYGTYKGSAQNHGYIYEDVVRTLKQNNTQLIDPQDGAMVVNIIERIYRAAK</sequence>
<evidence type="ECO:0000313" key="4">
    <source>
        <dbReference type="Proteomes" id="UP001210231"/>
    </source>
</evidence>
<dbReference type="Gene3D" id="3.40.50.720">
    <property type="entry name" value="NAD(P)-binding Rossmann-like Domain"/>
    <property type="match status" value="1"/>
</dbReference>
<gene>
    <name evidence="3" type="ORF">O3P16_00200</name>
</gene>
<proteinExistence type="predicted"/>
<dbReference type="RefSeq" id="WP_407029549.1">
    <property type="nucleotide sequence ID" value="NZ_JAQGEF010000001.1"/>
</dbReference>
<dbReference type="PANTHER" id="PTHR43249:SF1">
    <property type="entry name" value="D-GLUCOSIDE 3-DEHYDROGENASE"/>
    <property type="match status" value="1"/>
</dbReference>
<dbReference type="InterPro" id="IPR055170">
    <property type="entry name" value="GFO_IDH_MocA-like_dom"/>
</dbReference>
<evidence type="ECO:0000259" key="1">
    <source>
        <dbReference type="Pfam" id="PF01408"/>
    </source>
</evidence>
<dbReference type="SUPFAM" id="SSF51735">
    <property type="entry name" value="NAD(P)-binding Rossmann-fold domains"/>
    <property type="match status" value="1"/>
</dbReference>
<organism evidence="3 4">
    <name type="scientific">Polluticaenibacter yanchengensis</name>
    <dbReference type="NCBI Taxonomy" id="3014562"/>
    <lineage>
        <taxon>Bacteria</taxon>
        <taxon>Pseudomonadati</taxon>
        <taxon>Bacteroidota</taxon>
        <taxon>Chitinophagia</taxon>
        <taxon>Chitinophagales</taxon>
        <taxon>Chitinophagaceae</taxon>
        <taxon>Polluticaenibacter</taxon>
    </lineage>
</organism>
<feature type="domain" description="GFO/IDH/MocA-like oxidoreductase" evidence="2">
    <location>
        <begin position="137"/>
        <end position="261"/>
    </location>
</feature>
<dbReference type="Gene3D" id="3.30.360.10">
    <property type="entry name" value="Dihydrodipicolinate Reductase, domain 2"/>
    <property type="match status" value="1"/>
</dbReference>
<protein>
    <submittedName>
        <fullName evidence="3">Gfo/Idh/MocA family oxidoreductase</fullName>
    </submittedName>
</protein>
<evidence type="ECO:0000313" key="3">
    <source>
        <dbReference type="EMBL" id="MDA3613215.1"/>
    </source>
</evidence>
<evidence type="ECO:0000259" key="2">
    <source>
        <dbReference type="Pfam" id="PF22725"/>
    </source>
</evidence>
<dbReference type="PANTHER" id="PTHR43249">
    <property type="entry name" value="UDP-N-ACETYL-2-AMINO-2-DEOXY-D-GLUCURONATE OXIDASE"/>
    <property type="match status" value="1"/>
</dbReference>
<dbReference type="SUPFAM" id="SSF55347">
    <property type="entry name" value="Glyceraldehyde-3-phosphate dehydrogenase-like, C-terminal domain"/>
    <property type="match status" value="1"/>
</dbReference>
<dbReference type="EMBL" id="JAQGEF010000001">
    <property type="protein sequence ID" value="MDA3613215.1"/>
    <property type="molecule type" value="Genomic_DNA"/>
</dbReference>
<feature type="domain" description="Gfo/Idh/MocA-like oxidoreductase N-terminal" evidence="1">
    <location>
        <begin position="8"/>
        <end position="125"/>
    </location>
</feature>
<dbReference type="InterPro" id="IPR000683">
    <property type="entry name" value="Gfo/Idh/MocA-like_OxRdtase_N"/>
</dbReference>
<dbReference type="Pfam" id="PF01408">
    <property type="entry name" value="GFO_IDH_MocA"/>
    <property type="match status" value="1"/>
</dbReference>
<dbReference type="InterPro" id="IPR036291">
    <property type="entry name" value="NAD(P)-bd_dom_sf"/>
</dbReference>
<reference evidence="3 4" key="1">
    <citation type="submission" date="2022-12" db="EMBL/GenBank/DDBJ databases">
        <title>Chitinophagaceae gen. sp. nov., a new member of the family Chitinophagaceae, isolated from soil in a chemical factory.</title>
        <authorList>
            <person name="Ke Z."/>
        </authorList>
    </citation>
    <scope>NUCLEOTIDE SEQUENCE [LARGE SCALE GENOMIC DNA]</scope>
    <source>
        <strain evidence="3 4">LY-5</strain>
    </source>
</reference>
<dbReference type="InterPro" id="IPR052515">
    <property type="entry name" value="Gfo/Idh/MocA_Oxidoreductase"/>
</dbReference>
<dbReference type="Proteomes" id="UP001210231">
    <property type="component" value="Unassembled WGS sequence"/>
</dbReference>
<name>A0ABT4UEL7_9BACT</name>
<dbReference type="Pfam" id="PF22725">
    <property type="entry name" value="GFO_IDH_MocA_C3"/>
    <property type="match status" value="1"/>
</dbReference>